<reference evidence="4 5" key="1">
    <citation type="submission" date="2019-03" db="EMBL/GenBank/DDBJ databases">
        <title>Ramlibacter sp. 18x22-1, whole genome shotgun sequence.</title>
        <authorList>
            <person name="Zhang X."/>
            <person name="Feng G."/>
            <person name="Zhu H."/>
        </authorList>
    </citation>
    <scope>NUCLEOTIDE SEQUENCE [LARGE SCALE GENOMIC DNA]</scope>
    <source>
        <strain evidence="4 5">18x22-1</strain>
    </source>
</reference>
<proteinExistence type="predicted"/>
<evidence type="ECO:0000256" key="2">
    <source>
        <dbReference type="ARBA" id="ARBA00022679"/>
    </source>
</evidence>
<dbReference type="GO" id="GO:0008168">
    <property type="term" value="F:methyltransferase activity"/>
    <property type="evidence" value="ECO:0007669"/>
    <property type="project" value="UniProtKB-KW"/>
</dbReference>
<evidence type="ECO:0000256" key="3">
    <source>
        <dbReference type="SAM" id="MobiDB-lite"/>
    </source>
</evidence>
<dbReference type="RefSeq" id="WP_135249307.1">
    <property type="nucleotide sequence ID" value="NZ_SMLK01000002.1"/>
</dbReference>
<keyword evidence="1" id="KW-0489">Methyltransferase</keyword>
<dbReference type="InterPro" id="IPR050602">
    <property type="entry name" value="Malonyl-ACP_OMT"/>
</dbReference>
<evidence type="ECO:0000313" key="5">
    <source>
        <dbReference type="Proteomes" id="UP000297839"/>
    </source>
</evidence>
<dbReference type="AlphaFoldDB" id="A0A4Z0BYC1"/>
<keyword evidence="2" id="KW-0808">Transferase</keyword>
<comment type="caution">
    <text evidence="4">The sequence shown here is derived from an EMBL/GenBank/DDBJ whole genome shotgun (WGS) entry which is preliminary data.</text>
</comment>
<dbReference type="PANTHER" id="PTHR13090:SF1">
    <property type="entry name" value="ARGININE-HYDROXYLASE NDUFAF5, MITOCHONDRIAL"/>
    <property type="match status" value="1"/>
</dbReference>
<dbReference type="EMBL" id="SMLK01000002">
    <property type="protein sequence ID" value="TFZ03682.1"/>
    <property type="molecule type" value="Genomic_DNA"/>
</dbReference>
<name>A0A4Z0BYC1_9BURK</name>
<evidence type="ECO:0000313" key="4">
    <source>
        <dbReference type="EMBL" id="TFZ03682.1"/>
    </source>
</evidence>
<evidence type="ECO:0000256" key="1">
    <source>
        <dbReference type="ARBA" id="ARBA00022603"/>
    </source>
</evidence>
<dbReference type="PANTHER" id="PTHR13090">
    <property type="entry name" value="ARGININE-HYDROXYLASE NDUFAF5, MITOCHONDRIAL"/>
    <property type="match status" value="1"/>
</dbReference>
<protein>
    <submittedName>
        <fullName evidence="4">Biotin synthase</fullName>
    </submittedName>
</protein>
<gene>
    <name evidence="4" type="ORF">EZ216_08445</name>
</gene>
<dbReference type="SUPFAM" id="SSF53335">
    <property type="entry name" value="S-adenosyl-L-methionine-dependent methyltransferases"/>
    <property type="match status" value="1"/>
</dbReference>
<accession>A0A4Z0BYC1</accession>
<feature type="region of interest" description="Disordered" evidence="3">
    <location>
        <begin position="1"/>
        <end position="23"/>
    </location>
</feature>
<keyword evidence="5" id="KW-1185">Reference proteome</keyword>
<dbReference type="OrthoDB" id="9760689at2"/>
<organism evidence="4 5">
    <name type="scientific">Ramlibacter humi</name>
    <dbReference type="NCBI Taxonomy" id="2530451"/>
    <lineage>
        <taxon>Bacteria</taxon>
        <taxon>Pseudomonadati</taxon>
        <taxon>Pseudomonadota</taxon>
        <taxon>Betaproteobacteria</taxon>
        <taxon>Burkholderiales</taxon>
        <taxon>Comamonadaceae</taxon>
        <taxon>Ramlibacter</taxon>
    </lineage>
</organism>
<dbReference type="GO" id="GO:0032259">
    <property type="term" value="P:methylation"/>
    <property type="evidence" value="ECO:0007669"/>
    <property type="project" value="UniProtKB-KW"/>
</dbReference>
<dbReference type="Proteomes" id="UP000297839">
    <property type="component" value="Unassembled WGS sequence"/>
</dbReference>
<sequence>MPPEHPPTLDPAAAARWPRRAPPRSPWLHDEVARRMAERLEWIRLQPQAWAHWSPLRGGLAAQELLEKRYPSARCLLVEPDPARAAETRQLLGRAWWQRWSGPAREVVAMVPDGAVQMLWANMALHFAAGPQQLMAQWHRALATDGFLMFSCFGPDTARELRALYAALGWGPSGPEFTDMHDWGDMLVAGGFAEPVMDMERITLTWDSPAKLLAELRELGANLHPGRFPALRGRRWRDRLHEELASRLRGPDGRLAITFEIVYGHAIRPAPRVRMQASTSIPVDDLRGLLRGGPRPPR</sequence>
<dbReference type="Gene3D" id="3.40.50.150">
    <property type="entry name" value="Vaccinia Virus protein VP39"/>
    <property type="match status" value="1"/>
</dbReference>
<dbReference type="InterPro" id="IPR029063">
    <property type="entry name" value="SAM-dependent_MTases_sf"/>
</dbReference>